<organism evidence="2 3">
    <name type="scientific">Actibacterium atlanticum</name>
    <dbReference type="NCBI Taxonomy" id="1461693"/>
    <lineage>
        <taxon>Bacteria</taxon>
        <taxon>Pseudomonadati</taxon>
        <taxon>Pseudomonadota</taxon>
        <taxon>Alphaproteobacteria</taxon>
        <taxon>Rhodobacterales</taxon>
        <taxon>Roseobacteraceae</taxon>
        <taxon>Actibacterium</taxon>
    </lineage>
</organism>
<keyword evidence="3" id="KW-1185">Reference proteome</keyword>
<keyword evidence="1" id="KW-1133">Transmembrane helix</keyword>
<feature type="transmembrane region" description="Helical" evidence="1">
    <location>
        <begin position="124"/>
        <end position="147"/>
    </location>
</feature>
<sequence>MYAVTTLPLLAVLLALLANMRGLPLYALMVASALGFALVTLASRIFGLAETSTGVTGNFAAPAILLIMLSAVHFMQHRSTAPLSPKTATVAFWALLGALLTPGMALEIAGAFDPNLVGAVSDMMGFVVLVVLTCILLLFALPVIALVKARNQDS</sequence>
<dbReference type="RefSeq" id="WP_035246910.1">
    <property type="nucleotide sequence ID" value="NZ_AQQY01000001.1"/>
</dbReference>
<keyword evidence="1" id="KW-0812">Transmembrane</keyword>
<feature type="transmembrane region" description="Helical" evidence="1">
    <location>
        <begin position="59"/>
        <end position="76"/>
    </location>
</feature>
<keyword evidence="1" id="KW-0472">Membrane</keyword>
<evidence type="ECO:0000256" key="1">
    <source>
        <dbReference type="SAM" id="Phobius"/>
    </source>
</evidence>
<evidence type="ECO:0000313" key="2">
    <source>
        <dbReference type="EMBL" id="KCV83300.1"/>
    </source>
</evidence>
<dbReference type="Proteomes" id="UP000024836">
    <property type="component" value="Unassembled WGS sequence"/>
</dbReference>
<dbReference type="STRING" id="1461693.ATO10_01025"/>
<dbReference type="EMBL" id="AQQY01000001">
    <property type="protein sequence ID" value="KCV83300.1"/>
    <property type="molecule type" value="Genomic_DNA"/>
</dbReference>
<feature type="transmembrane region" description="Helical" evidence="1">
    <location>
        <begin position="88"/>
        <end position="112"/>
    </location>
</feature>
<evidence type="ECO:0000313" key="3">
    <source>
        <dbReference type="Proteomes" id="UP000024836"/>
    </source>
</evidence>
<dbReference type="AlphaFoldDB" id="A0A058ZPZ5"/>
<comment type="caution">
    <text evidence="2">The sequence shown here is derived from an EMBL/GenBank/DDBJ whole genome shotgun (WGS) entry which is preliminary data.</text>
</comment>
<name>A0A058ZPZ5_9RHOB</name>
<proteinExistence type="predicted"/>
<gene>
    <name evidence="2" type="ORF">ATO10_01025</name>
</gene>
<reference evidence="2 3" key="1">
    <citation type="submission" date="2013-04" db="EMBL/GenBank/DDBJ databases">
        <title>Shimia sp. 22II-S11-Z10 Genome Sequencing.</title>
        <authorList>
            <person name="Lai Q."/>
            <person name="Li G."/>
            <person name="Shao Z."/>
        </authorList>
    </citation>
    <scope>NUCLEOTIDE SEQUENCE [LARGE SCALE GENOMIC DNA]</scope>
    <source>
        <strain evidence="3">22II-S11-Z10</strain>
    </source>
</reference>
<accession>A0A058ZPZ5</accession>
<protein>
    <submittedName>
        <fullName evidence="2">Uncharacterized protein</fullName>
    </submittedName>
</protein>